<reference evidence="3" key="1">
    <citation type="submission" date="2016-10" db="EMBL/GenBank/DDBJ databases">
        <authorList>
            <person name="Varghese N."/>
        </authorList>
    </citation>
    <scope>NUCLEOTIDE SEQUENCE [LARGE SCALE GENOMIC DNA]</scope>
    <source>
        <strain evidence="3">DSM 20639</strain>
    </source>
</reference>
<gene>
    <name evidence="2" type="ORF">SAMN05421878_10910</name>
</gene>
<keyword evidence="3" id="KW-1185">Reference proteome</keyword>
<protein>
    <submittedName>
        <fullName evidence="2">DNA binding domain-containing protein, excisionase family</fullName>
    </submittedName>
</protein>
<evidence type="ECO:0000313" key="3">
    <source>
        <dbReference type="Proteomes" id="UP000182744"/>
    </source>
</evidence>
<name>A0A1G7CZB8_9ACTO</name>
<dbReference type="Proteomes" id="UP000182744">
    <property type="component" value="Unassembled WGS sequence"/>
</dbReference>
<proteinExistence type="predicted"/>
<dbReference type="EMBL" id="FNAU01000009">
    <property type="protein sequence ID" value="SDE43805.1"/>
    <property type="molecule type" value="Genomic_DNA"/>
</dbReference>
<evidence type="ECO:0000313" key="2">
    <source>
        <dbReference type="EMBL" id="SDE43805.1"/>
    </source>
</evidence>
<sequence length="151" mass="15834">MTDFTITATLDTDDPSDELIDTVLDGLAEYDPIFIGAPGGATVQIWLPAKNLTQALTTAIALLGPRVPMVGLSALPRTIADARAADTYIPPLLSTTEVARRLGISRQAVTQRLAAGTLPGRRAGNTWVVAEADIPAGRAGDDTGRRTQQGI</sequence>
<accession>A0A1G7CZB8</accession>
<dbReference type="Pfam" id="PF12728">
    <property type="entry name" value="HTH_17"/>
    <property type="match status" value="1"/>
</dbReference>
<organism evidence="2 3">
    <name type="scientific">Actinobaculum suis</name>
    <dbReference type="NCBI Taxonomy" id="1657"/>
    <lineage>
        <taxon>Bacteria</taxon>
        <taxon>Bacillati</taxon>
        <taxon>Actinomycetota</taxon>
        <taxon>Actinomycetes</taxon>
        <taxon>Actinomycetales</taxon>
        <taxon>Actinomycetaceae</taxon>
        <taxon>Actinobaculum</taxon>
    </lineage>
</organism>
<evidence type="ECO:0000259" key="1">
    <source>
        <dbReference type="Pfam" id="PF12728"/>
    </source>
</evidence>
<dbReference type="AlphaFoldDB" id="A0A1G7CZB8"/>
<dbReference type="InterPro" id="IPR041657">
    <property type="entry name" value="HTH_17"/>
</dbReference>
<feature type="domain" description="Helix-turn-helix" evidence="1">
    <location>
        <begin position="92"/>
        <end position="134"/>
    </location>
</feature>